<dbReference type="Pfam" id="PF07690">
    <property type="entry name" value="MFS_1"/>
    <property type="match status" value="1"/>
</dbReference>
<feature type="compositionally biased region" description="Basic and acidic residues" evidence="6">
    <location>
        <begin position="42"/>
        <end position="55"/>
    </location>
</feature>
<dbReference type="GO" id="GO:0016020">
    <property type="term" value="C:membrane"/>
    <property type="evidence" value="ECO:0007669"/>
    <property type="project" value="UniProtKB-SubCell"/>
</dbReference>
<dbReference type="GO" id="GO:0022857">
    <property type="term" value="F:transmembrane transporter activity"/>
    <property type="evidence" value="ECO:0007669"/>
    <property type="project" value="InterPro"/>
</dbReference>
<dbReference type="RefSeq" id="XP_018161223.1">
    <property type="nucleotide sequence ID" value="XM_018299977.1"/>
</dbReference>
<accession>A0A1B7YKY8</accession>
<feature type="transmembrane region" description="Helical" evidence="7">
    <location>
        <begin position="169"/>
        <end position="189"/>
    </location>
</feature>
<dbReference type="AlphaFoldDB" id="A0A1B7YKY8"/>
<evidence type="ECO:0000259" key="8">
    <source>
        <dbReference type="PROSITE" id="PS50850"/>
    </source>
</evidence>
<feature type="transmembrane region" description="Helical" evidence="7">
    <location>
        <begin position="425"/>
        <end position="442"/>
    </location>
</feature>
<dbReference type="KEGG" id="chig:CH63R_05002"/>
<evidence type="ECO:0000256" key="1">
    <source>
        <dbReference type="ARBA" id="ARBA00004141"/>
    </source>
</evidence>
<dbReference type="GeneID" id="28864084"/>
<dbReference type="SUPFAM" id="SSF103473">
    <property type="entry name" value="MFS general substrate transporter"/>
    <property type="match status" value="1"/>
</dbReference>
<feature type="transmembrane region" description="Helical" evidence="7">
    <location>
        <begin position="454"/>
        <end position="475"/>
    </location>
</feature>
<feature type="transmembrane region" description="Helical" evidence="7">
    <location>
        <begin position="392"/>
        <end position="413"/>
    </location>
</feature>
<dbReference type="PANTHER" id="PTHR43791">
    <property type="entry name" value="PERMEASE-RELATED"/>
    <property type="match status" value="1"/>
</dbReference>
<evidence type="ECO:0000313" key="9">
    <source>
        <dbReference type="EMBL" id="OBR12706.1"/>
    </source>
</evidence>
<dbReference type="InterPro" id="IPR020846">
    <property type="entry name" value="MFS_dom"/>
</dbReference>
<dbReference type="Gene3D" id="1.20.1250.20">
    <property type="entry name" value="MFS general substrate transporter like domains"/>
    <property type="match status" value="2"/>
</dbReference>
<feature type="transmembrane region" description="Helical" evidence="7">
    <location>
        <begin position="365"/>
        <end position="386"/>
    </location>
</feature>
<keyword evidence="4 7" id="KW-1133">Transmembrane helix</keyword>
<dbReference type="EMBL" id="LTAN01000003">
    <property type="protein sequence ID" value="OBR12706.1"/>
    <property type="molecule type" value="Genomic_DNA"/>
</dbReference>
<protein>
    <submittedName>
        <fullName evidence="9">MFS transporter</fullName>
    </submittedName>
</protein>
<dbReference type="InterPro" id="IPR036259">
    <property type="entry name" value="MFS_trans_sf"/>
</dbReference>
<keyword evidence="3 7" id="KW-0812">Transmembrane</keyword>
<keyword evidence="10" id="KW-1185">Reference proteome</keyword>
<keyword evidence="5 7" id="KW-0472">Membrane</keyword>
<dbReference type="PROSITE" id="PS50850">
    <property type="entry name" value="MFS"/>
    <property type="match status" value="1"/>
</dbReference>
<evidence type="ECO:0000256" key="3">
    <source>
        <dbReference type="ARBA" id="ARBA00022692"/>
    </source>
</evidence>
<proteinExistence type="predicted"/>
<comment type="caution">
    <text evidence="9">The sequence shown here is derived from an EMBL/GenBank/DDBJ whole genome shotgun (WGS) entry which is preliminary data.</text>
</comment>
<keyword evidence="2" id="KW-0813">Transport</keyword>
<dbReference type="PANTHER" id="PTHR43791:SF12">
    <property type="entry name" value="MAJOR FACILITATOR SUPERFAMILY (MFS) PROFILE DOMAIN-CONTAINING PROTEIN"/>
    <property type="match status" value="1"/>
</dbReference>
<organism evidence="9 10">
    <name type="scientific">Colletotrichum higginsianum (strain IMI 349063)</name>
    <name type="common">Crucifer anthracnose fungus</name>
    <dbReference type="NCBI Taxonomy" id="759273"/>
    <lineage>
        <taxon>Eukaryota</taxon>
        <taxon>Fungi</taxon>
        <taxon>Dikarya</taxon>
        <taxon>Ascomycota</taxon>
        <taxon>Pezizomycotina</taxon>
        <taxon>Sordariomycetes</taxon>
        <taxon>Hypocreomycetidae</taxon>
        <taxon>Glomerellales</taxon>
        <taxon>Glomerellaceae</taxon>
        <taxon>Colletotrichum</taxon>
        <taxon>Colletotrichum destructivum species complex</taxon>
    </lineage>
</organism>
<comment type="subcellular location">
    <subcellularLocation>
        <location evidence="1">Membrane</location>
        <topology evidence="1">Multi-pass membrane protein</topology>
    </subcellularLocation>
</comment>
<dbReference type="Proteomes" id="UP000092177">
    <property type="component" value="Chromosome 3"/>
</dbReference>
<gene>
    <name evidence="9" type="ORF">CH63R_05002</name>
</gene>
<dbReference type="FunFam" id="1.20.1250.20:FF:000057">
    <property type="entry name" value="MFS general substrate transporter"/>
    <property type="match status" value="1"/>
</dbReference>
<feature type="transmembrane region" description="Helical" evidence="7">
    <location>
        <begin position="233"/>
        <end position="254"/>
    </location>
</feature>
<dbReference type="FunFam" id="1.20.1250.20:FF:000013">
    <property type="entry name" value="MFS general substrate transporter"/>
    <property type="match status" value="1"/>
</dbReference>
<evidence type="ECO:0000313" key="10">
    <source>
        <dbReference type="Proteomes" id="UP000092177"/>
    </source>
</evidence>
<feature type="region of interest" description="Disordered" evidence="6">
    <location>
        <begin position="1"/>
        <end position="55"/>
    </location>
</feature>
<dbReference type="InterPro" id="IPR011701">
    <property type="entry name" value="MFS"/>
</dbReference>
<sequence length="499" mass="55322">MAYHTTPPSEKHSAGMALEVSQPGPVDTHAGTDPQSNSINLTEKEDSEHTNSTDRLVKSPEEIRLVRKLDRRLMPILWFMYWFNYLDRNAITVARLDGLEKDLNLTATQYQTSVSILFVGYILGQIPSNMLITRLRPSVYMAGFMALWAIASTLTAVVKDYKTLMITRFFLGVTEAPFYGGALYILAMFYTKTEIATRVSILFTGNICATAFAGLIAIGVFEMSGVGGLAGWRWLFIIQGILTFFISVASAWILPDEPSNTRWLSEDERRLATARMDADTTALQTNTSTLTGLFDALKDVRLWVLIFMQHLHLAASGYKNFFPSIVQTLGFSRNVTLALTCPPYLISGGFCILCAYSSGRLNERVWHITVCKAVAVFGFVLACATLNTGARYFAMCTFASGVYACNSLIIGWVSSTCGQTKEKKSISIGIVTCVSTLAAVYTPYLWPSSDEPRYVLAMGTSAGFSIAAALLAWLLRFMLVRENKRLAQRPDHDGTRYVY</sequence>
<dbReference type="OrthoDB" id="2250022at2759"/>
<feature type="domain" description="Major facilitator superfamily (MFS) profile" evidence="8">
    <location>
        <begin position="73"/>
        <end position="484"/>
    </location>
</feature>
<evidence type="ECO:0000256" key="6">
    <source>
        <dbReference type="SAM" id="MobiDB-lite"/>
    </source>
</evidence>
<feature type="transmembrane region" description="Helical" evidence="7">
    <location>
        <begin position="201"/>
        <end position="221"/>
    </location>
</feature>
<evidence type="ECO:0000256" key="7">
    <source>
        <dbReference type="SAM" id="Phobius"/>
    </source>
</evidence>
<evidence type="ECO:0000256" key="5">
    <source>
        <dbReference type="ARBA" id="ARBA00023136"/>
    </source>
</evidence>
<name>A0A1B7YKY8_COLHI</name>
<evidence type="ECO:0000256" key="2">
    <source>
        <dbReference type="ARBA" id="ARBA00022448"/>
    </source>
</evidence>
<reference evidence="10" key="1">
    <citation type="journal article" date="2017" name="BMC Genomics">
        <title>Gapless genome assembly of Colletotrichum higginsianum reveals chromosome structure and association of transposable elements with secondary metabolite gene clusters.</title>
        <authorList>
            <person name="Dallery J.-F."/>
            <person name="Lapalu N."/>
            <person name="Zampounis A."/>
            <person name="Pigne S."/>
            <person name="Luyten I."/>
            <person name="Amselem J."/>
            <person name="Wittenberg A.H.J."/>
            <person name="Zhou S."/>
            <person name="de Queiroz M.V."/>
            <person name="Robin G.P."/>
            <person name="Auger A."/>
            <person name="Hainaut M."/>
            <person name="Henrissat B."/>
            <person name="Kim K.-T."/>
            <person name="Lee Y.-H."/>
            <person name="Lespinet O."/>
            <person name="Schwartz D.C."/>
            <person name="Thon M.R."/>
            <person name="O'Connell R.J."/>
        </authorList>
    </citation>
    <scope>NUCLEOTIDE SEQUENCE [LARGE SCALE GENOMIC DNA]</scope>
    <source>
        <strain evidence="10">IMI 349063</strain>
    </source>
</reference>
<dbReference type="VEuPathDB" id="FungiDB:CH63R_05002"/>
<evidence type="ECO:0000256" key="4">
    <source>
        <dbReference type="ARBA" id="ARBA00022989"/>
    </source>
</evidence>
<feature type="transmembrane region" description="Helical" evidence="7">
    <location>
        <begin position="139"/>
        <end position="157"/>
    </location>
</feature>